<proteinExistence type="predicted"/>
<evidence type="ECO:0000313" key="1">
    <source>
        <dbReference type="EMBL" id="GFA01803.1"/>
    </source>
</evidence>
<reference evidence="1" key="1">
    <citation type="journal article" date="2019" name="Sci. Rep.">
        <title>Draft genome of Tanacetum cinerariifolium, the natural source of mosquito coil.</title>
        <authorList>
            <person name="Yamashiro T."/>
            <person name="Shiraishi A."/>
            <person name="Satake H."/>
            <person name="Nakayama K."/>
        </authorList>
    </citation>
    <scope>NUCLEOTIDE SEQUENCE</scope>
</reference>
<gene>
    <name evidence="1" type="ORF">Tci_573775</name>
</gene>
<feature type="non-terminal residue" evidence="1">
    <location>
        <position position="1"/>
    </location>
</feature>
<organism evidence="1">
    <name type="scientific">Tanacetum cinerariifolium</name>
    <name type="common">Dalmatian daisy</name>
    <name type="synonym">Chrysanthemum cinerariifolium</name>
    <dbReference type="NCBI Taxonomy" id="118510"/>
    <lineage>
        <taxon>Eukaryota</taxon>
        <taxon>Viridiplantae</taxon>
        <taxon>Streptophyta</taxon>
        <taxon>Embryophyta</taxon>
        <taxon>Tracheophyta</taxon>
        <taxon>Spermatophyta</taxon>
        <taxon>Magnoliopsida</taxon>
        <taxon>eudicotyledons</taxon>
        <taxon>Gunneridae</taxon>
        <taxon>Pentapetalae</taxon>
        <taxon>asterids</taxon>
        <taxon>campanulids</taxon>
        <taxon>Asterales</taxon>
        <taxon>Asteraceae</taxon>
        <taxon>Asteroideae</taxon>
        <taxon>Anthemideae</taxon>
        <taxon>Anthemidinae</taxon>
        <taxon>Tanacetum</taxon>
    </lineage>
</organism>
<name>A0A699J0D8_TANCI</name>
<protein>
    <submittedName>
        <fullName evidence="1">Uncharacterized protein</fullName>
    </submittedName>
</protein>
<dbReference type="AlphaFoldDB" id="A0A699J0D8"/>
<accession>A0A699J0D8</accession>
<comment type="caution">
    <text evidence="1">The sequence shown here is derived from an EMBL/GenBank/DDBJ whole genome shotgun (WGS) entry which is preliminary data.</text>
</comment>
<sequence>IDDSNQKDSNYLIHSLPCGNPVKEVLLKLNLPGYRRPLRRMSKDYNFPHGNCIHCVGVGTNVKEEFDLTDLLNVAAKTLGNGKFGSGYKAGLIVQTPGSGISIFLVVGTPSTSSGNLYCQWELSPGSGNALCILFPTPWAFSWPN</sequence>
<dbReference type="EMBL" id="BKCJ010356427">
    <property type="protein sequence ID" value="GFA01803.1"/>
    <property type="molecule type" value="Genomic_DNA"/>
</dbReference>